<accession>A0A4Y7J8L0</accession>
<feature type="region of interest" description="Disordered" evidence="1">
    <location>
        <begin position="1"/>
        <end position="34"/>
    </location>
</feature>
<reference evidence="2 3" key="1">
    <citation type="journal article" date="2018" name="Science">
        <title>The opium poppy genome and morphinan production.</title>
        <authorList>
            <person name="Guo L."/>
            <person name="Winzer T."/>
            <person name="Yang X."/>
            <person name="Li Y."/>
            <person name="Ning Z."/>
            <person name="He Z."/>
            <person name="Teodor R."/>
            <person name="Lu Y."/>
            <person name="Bowser T.A."/>
            <person name="Graham I.A."/>
            <person name="Ye K."/>
        </authorList>
    </citation>
    <scope>NUCLEOTIDE SEQUENCE [LARGE SCALE GENOMIC DNA]</scope>
    <source>
        <strain evidence="3">cv. HN1</strain>
        <tissue evidence="2">Leaves</tissue>
    </source>
</reference>
<evidence type="ECO:0000313" key="2">
    <source>
        <dbReference type="EMBL" id="RZC57483.1"/>
    </source>
</evidence>
<proteinExistence type="predicted"/>
<dbReference type="Gramene" id="RZC57483">
    <property type="protein sequence ID" value="RZC57483"/>
    <property type="gene ID" value="C5167_004780"/>
</dbReference>
<gene>
    <name evidence="2" type="ORF">C5167_004780</name>
</gene>
<dbReference type="AlphaFoldDB" id="A0A4Y7J8L0"/>
<dbReference type="EMBL" id="CM010718">
    <property type="protein sequence ID" value="RZC57483.1"/>
    <property type="molecule type" value="Genomic_DNA"/>
</dbReference>
<evidence type="ECO:0000313" key="3">
    <source>
        <dbReference type="Proteomes" id="UP000316621"/>
    </source>
</evidence>
<keyword evidence="3" id="KW-1185">Reference proteome</keyword>
<dbReference type="Proteomes" id="UP000316621">
    <property type="component" value="Chromosome 4"/>
</dbReference>
<evidence type="ECO:0000256" key="1">
    <source>
        <dbReference type="SAM" id="MobiDB-lite"/>
    </source>
</evidence>
<name>A0A4Y7J8L0_PAPSO</name>
<protein>
    <submittedName>
        <fullName evidence="2">Uncharacterized protein</fullName>
    </submittedName>
</protein>
<organism evidence="2 3">
    <name type="scientific">Papaver somniferum</name>
    <name type="common">Opium poppy</name>
    <dbReference type="NCBI Taxonomy" id="3469"/>
    <lineage>
        <taxon>Eukaryota</taxon>
        <taxon>Viridiplantae</taxon>
        <taxon>Streptophyta</taxon>
        <taxon>Embryophyta</taxon>
        <taxon>Tracheophyta</taxon>
        <taxon>Spermatophyta</taxon>
        <taxon>Magnoliopsida</taxon>
        <taxon>Ranunculales</taxon>
        <taxon>Papaveraceae</taxon>
        <taxon>Papaveroideae</taxon>
        <taxon>Papaver</taxon>
    </lineage>
</organism>
<sequence length="89" mass="9810">MMGHETPNKPRGVTLSHPQRGAKINGGEKTPQLPTLNTLSSVRVDQPVERARMPLRDQGGNADLRVMDARTQEDKVPTVFRDGSHVLTL</sequence>